<comment type="catalytic activity">
    <reaction evidence="1">
        <text>ATP + protein L-histidine = ADP + protein N-phospho-L-histidine.</text>
        <dbReference type="EC" id="2.7.13.3"/>
    </reaction>
</comment>
<dbReference type="Gene3D" id="3.30.565.10">
    <property type="entry name" value="Histidine kinase-like ATPase, C-terminal domain"/>
    <property type="match status" value="1"/>
</dbReference>
<keyword evidence="16" id="KW-1185">Reference proteome</keyword>
<dbReference type="PROSITE" id="PS50885">
    <property type="entry name" value="HAMP"/>
    <property type="match status" value="1"/>
</dbReference>
<keyword evidence="8 15" id="KW-0418">Kinase</keyword>
<dbReference type="Gene3D" id="6.10.340.10">
    <property type="match status" value="1"/>
</dbReference>
<keyword evidence="7" id="KW-0547">Nucleotide-binding</keyword>
<protein>
    <recommendedName>
        <fullName evidence="3">histidine kinase</fullName>
        <ecNumber evidence="3">2.7.13.3</ecNumber>
    </recommendedName>
</protein>
<dbReference type="InterPro" id="IPR036890">
    <property type="entry name" value="HATPase_C_sf"/>
</dbReference>
<evidence type="ECO:0000256" key="12">
    <source>
        <dbReference type="SAM" id="Phobius"/>
    </source>
</evidence>
<keyword evidence="5" id="KW-0597">Phosphoprotein</keyword>
<evidence type="ECO:0000259" key="13">
    <source>
        <dbReference type="PROSITE" id="PS50109"/>
    </source>
</evidence>
<dbReference type="Proteomes" id="UP001241748">
    <property type="component" value="Unassembled WGS sequence"/>
</dbReference>
<dbReference type="Pfam" id="PF00672">
    <property type="entry name" value="HAMP"/>
    <property type="match status" value="1"/>
</dbReference>
<dbReference type="SUPFAM" id="SSF55874">
    <property type="entry name" value="ATPase domain of HSP90 chaperone/DNA topoisomerase II/histidine kinase"/>
    <property type="match status" value="1"/>
</dbReference>
<evidence type="ECO:0000256" key="4">
    <source>
        <dbReference type="ARBA" id="ARBA00022475"/>
    </source>
</evidence>
<keyword evidence="6 15" id="KW-0808">Transferase</keyword>
<evidence type="ECO:0000256" key="9">
    <source>
        <dbReference type="ARBA" id="ARBA00022840"/>
    </source>
</evidence>
<dbReference type="InterPro" id="IPR050640">
    <property type="entry name" value="Bact_2-comp_sensor_kinase"/>
</dbReference>
<dbReference type="SMART" id="SM00304">
    <property type="entry name" value="HAMP"/>
    <property type="match status" value="1"/>
</dbReference>
<keyword evidence="9" id="KW-0067">ATP-binding</keyword>
<evidence type="ECO:0000256" key="6">
    <source>
        <dbReference type="ARBA" id="ARBA00022679"/>
    </source>
</evidence>
<dbReference type="EMBL" id="JAROBZ020000001">
    <property type="protein sequence ID" value="MFB3166773.1"/>
    <property type="molecule type" value="Genomic_DNA"/>
</dbReference>
<dbReference type="Pfam" id="PF06580">
    <property type="entry name" value="His_kinase"/>
    <property type="match status" value="1"/>
</dbReference>
<dbReference type="PANTHER" id="PTHR34220">
    <property type="entry name" value="SENSOR HISTIDINE KINASE YPDA"/>
    <property type="match status" value="1"/>
</dbReference>
<evidence type="ECO:0000256" key="11">
    <source>
        <dbReference type="ARBA" id="ARBA00023136"/>
    </source>
</evidence>
<dbReference type="InterPro" id="IPR005467">
    <property type="entry name" value="His_kinase_dom"/>
</dbReference>
<keyword evidence="12" id="KW-1133">Transmembrane helix</keyword>
<evidence type="ECO:0000256" key="10">
    <source>
        <dbReference type="ARBA" id="ARBA00023012"/>
    </source>
</evidence>
<feature type="transmembrane region" description="Helical" evidence="12">
    <location>
        <begin position="293"/>
        <end position="316"/>
    </location>
</feature>
<evidence type="ECO:0000313" key="16">
    <source>
        <dbReference type="Proteomes" id="UP001241748"/>
    </source>
</evidence>
<dbReference type="InterPro" id="IPR010559">
    <property type="entry name" value="Sig_transdc_His_kin_internal"/>
</dbReference>
<proteinExistence type="predicted"/>
<name>A0ABV4YQE7_9BACI</name>
<dbReference type="PANTHER" id="PTHR34220:SF7">
    <property type="entry name" value="SENSOR HISTIDINE KINASE YPDA"/>
    <property type="match status" value="1"/>
</dbReference>
<evidence type="ECO:0000256" key="7">
    <source>
        <dbReference type="ARBA" id="ARBA00022741"/>
    </source>
</evidence>
<dbReference type="RefSeq" id="WP_306075516.1">
    <property type="nucleotide sequence ID" value="NZ_JAROBZ020000001.1"/>
</dbReference>
<comment type="subcellular location">
    <subcellularLocation>
        <location evidence="2">Cell membrane</location>
        <topology evidence="2">Multi-pass membrane protein</topology>
    </subcellularLocation>
</comment>
<evidence type="ECO:0000259" key="14">
    <source>
        <dbReference type="PROSITE" id="PS50885"/>
    </source>
</evidence>
<feature type="domain" description="HAMP" evidence="14">
    <location>
        <begin position="313"/>
        <end position="365"/>
    </location>
</feature>
<dbReference type="EC" id="2.7.13.3" evidence="3"/>
<dbReference type="CDD" id="cd06225">
    <property type="entry name" value="HAMP"/>
    <property type="match status" value="1"/>
</dbReference>
<dbReference type="PRINTS" id="PR00344">
    <property type="entry name" value="BCTRLSENSOR"/>
</dbReference>
<dbReference type="PROSITE" id="PS50109">
    <property type="entry name" value="HIS_KIN"/>
    <property type="match status" value="1"/>
</dbReference>
<dbReference type="Pfam" id="PF02518">
    <property type="entry name" value="HATPase_c"/>
    <property type="match status" value="1"/>
</dbReference>
<gene>
    <name evidence="15" type="ORF">P5G62_006590</name>
</gene>
<evidence type="ECO:0000313" key="15">
    <source>
        <dbReference type="EMBL" id="MFB3166773.1"/>
    </source>
</evidence>
<dbReference type="GO" id="GO:0004673">
    <property type="term" value="F:protein histidine kinase activity"/>
    <property type="evidence" value="ECO:0007669"/>
    <property type="project" value="UniProtKB-EC"/>
</dbReference>
<dbReference type="InterPro" id="IPR003660">
    <property type="entry name" value="HAMP_dom"/>
</dbReference>
<evidence type="ECO:0000256" key="5">
    <source>
        <dbReference type="ARBA" id="ARBA00022553"/>
    </source>
</evidence>
<evidence type="ECO:0000256" key="8">
    <source>
        <dbReference type="ARBA" id="ARBA00022777"/>
    </source>
</evidence>
<comment type="caution">
    <text evidence="15">The sequence shown here is derived from an EMBL/GenBank/DDBJ whole genome shotgun (WGS) entry which is preliminary data.</text>
</comment>
<keyword evidence="12" id="KW-0812">Transmembrane</keyword>
<keyword evidence="4" id="KW-1003">Cell membrane</keyword>
<keyword evidence="10" id="KW-0902">Two-component regulatory system</keyword>
<feature type="transmembrane region" description="Helical" evidence="12">
    <location>
        <begin position="16"/>
        <end position="39"/>
    </location>
</feature>
<dbReference type="SUPFAM" id="SSF158472">
    <property type="entry name" value="HAMP domain-like"/>
    <property type="match status" value="1"/>
</dbReference>
<keyword evidence="11 12" id="KW-0472">Membrane</keyword>
<evidence type="ECO:0000256" key="2">
    <source>
        <dbReference type="ARBA" id="ARBA00004651"/>
    </source>
</evidence>
<dbReference type="InterPro" id="IPR003594">
    <property type="entry name" value="HATPase_dom"/>
</dbReference>
<evidence type="ECO:0000256" key="1">
    <source>
        <dbReference type="ARBA" id="ARBA00000085"/>
    </source>
</evidence>
<sequence length="585" mass="67016">MKFKRFLRFRHLKNQLLFLNAISISLIIGVTAIITYTIAIKIQINEAIRYNTVMVIQISKSIDNMVESFNRVMDGVTFNNDVQEILPEAYGNSKEKNFLDKKLLSKTTDETVMFNEVDLVYLYDTKGLRVNLRRSVNNNNYEFFNTLRPKIYDPNGKVTWSVENSVITANRTIYDIHSYKMNVIGYLTMSMDKAYLQERIQKFDPTEERHIIILDKENNVVLTNSNEKELSAVTSWLSNSTKHLANSDTLIEIPDSGKMIINNYQSELTGWKIISLISLNEISEGPALIGKTVFLIGVVAIIIGIIIIWISTNYIVRPLNKLSLVMDEVEKDNFNVQLEIDRSDELGRVGESFNRMMNKINNLISDIYQKDINEKDAQLRALRAQINPHFLYNTLDTINWMAQFGKSDEVSKMTTSLSRLLKKSITNNGEFIRLQEEMNYIDDYMTIQKIRFQDRIHYSVHVDPEAKNCLVPKLILQPIVENAMIHGIEKKIGNGFLSINGKIKNNKLHIEVLDNGVGMDENTVVTLSEGRYVNLDERKGTGNGVLNVQNRIQLLFGEDNGIKIESNINVGTLFVLTLPIHREGD</sequence>
<dbReference type="InterPro" id="IPR004358">
    <property type="entry name" value="Sig_transdc_His_kin-like_C"/>
</dbReference>
<accession>A0ABV4YQE7</accession>
<evidence type="ECO:0000256" key="3">
    <source>
        <dbReference type="ARBA" id="ARBA00012438"/>
    </source>
</evidence>
<organism evidence="15 16">
    <name type="scientific">Neobacillus driksii</name>
    <dbReference type="NCBI Taxonomy" id="3035913"/>
    <lineage>
        <taxon>Bacteria</taxon>
        <taxon>Bacillati</taxon>
        <taxon>Bacillota</taxon>
        <taxon>Bacilli</taxon>
        <taxon>Bacillales</taxon>
        <taxon>Bacillaceae</taxon>
        <taxon>Neobacillus</taxon>
    </lineage>
</organism>
<feature type="domain" description="Histidine kinase" evidence="13">
    <location>
        <begin position="475"/>
        <end position="582"/>
    </location>
</feature>
<reference evidence="15 16" key="1">
    <citation type="submission" date="2024-05" db="EMBL/GenBank/DDBJ databases">
        <authorList>
            <person name="Venkateswaran K."/>
        </authorList>
    </citation>
    <scope>NUCLEOTIDE SEQUENCE [LARGE SCALE GENOMIC DNA]</scope>
    <source>
        <strain evidence="15 16">179-C4-2-HS</strain>
    </source>
</reference>